<proteinExistence type="inferred from homology"/>
<keyword evidence="13 16" id="KW-1035">Host cytoplasm</keyword>
<keyword evidence="10 16" id="KW-0238">DNA-binding</keyword>
<keyword evidence="8 16" id="KW-0862">Zinc</keyword>
<evidence type="ECO:0000256" key="8">
    <source>
        <dbReference type="ARBA" id="ARBA00022833"/>
    </source>
</evidence>
<keyword evidence="6 16" id="KW-0479">Metal-binding</keyword>
<keyword evidence="5 16" id="KW-1090">Inhibition of host innate immune response by virus</keyword>
<evidence type="ECO:0000256" key="14">
    <source>
        <dbReference type="ARBA" id="ARBA00023280"/>
    </source>
</evidence>
<dbReference type="GO" id="GO:0039502">
    <property type="term" value="P:symbiont-mediated suppression of host type I interferon-mediated signaling pathway"/>
    <property type="evidence" value="ECO:0007669"/>
    <property type="project" value="UniProtKB-UniRule"/>
</dbReference>
<evidence type="ECO:0000256" key="17">
    <source>
        <dbReference type="RuleBase" id="RU363123"/>
    </source>
</evidence>
<accession>A0A3S5HLT8</accession>
<evidence type="ECO:0000256" key="4">
    <source>
        <dbReference type="ARBA" id="ARBA00022581"/>
    </source>
</evidence>
<dbReference type="Pfam" id="PF00518">
    <property type="entry name" value="E6"/>
    <property type="match status" value="1"/>
</dbReference>
<keyword evidence="7 16" id="KW-0863">Zinc-finger</keyword>
<evidence type="ECO:0000256" key="6">
    <source>
        <dbReference type="ARBA" id="ARBA00022723"/>
    </source>
</evidence>
<dbReference type="GO" id="GO:0030430">
    <property type="term" value="C:host cell cytoplasm"/>
    <property type="evidence" value="ECO:0007669"/>
    <property type="project" value="UniProtKB-SubCell"/>
</dbReference>
<comment type="subunit">
    <text evidence="16">Forms homodimers. Interacts with ubiquitin-protein ligase UBE3A/E6-AP; this interaction stimulates UBE3A ubiquitin activity. Interacts with host BAK1.</text>
</comment>
<dbReference type="GO" id="GO:0003677">
    <property type="term" value="F:DNA binding"/>
    <property type="evidence" value="ECO:0007669"/>
    <property type="project" value="UniProtKB-UniRule"/>
</dbReference>
<reference evidence="18" key="1">
    <citation type="submission" date="2018-09" db="EMBL/GenBank/DDBJ databases">
        <title>Complete genome of LwPV1, a novel papillomavirus species in the Costa Rica tree ocelot Leopardus wiedii.</title>
        <authorList>
            <person name="Alberti A."/>
            <person name="Doltz G."/>
            <person name="Lecis R."/>
        </authorList>
    </citation>
    <scope>NUCLEOTIDE SEQUENCE</scope>
</reference>
<dbReference type="GO" id="GO:0039648">
    <property type="term" value="P:symbiont-mediated perturbation of host ubiquitin-like protein modification"/>
    <property type="evidence" value="ECO:0007669"/>
    <property type="project" value="UniProtKB-UniRule"/>
</dbReference>
<dbReference type="Gene3D" id="3.30.240.40">
    <property type="entry name" value="E6 early regulatory protein"/>
    <property type="match status" value="2"/>
</dbReference>
<keyword evidence="15 16" id="KW-1119">Modulation of host cell apoptosis by virus</keyword>
<keyword evidence="11 16" id="KW-0010">Activator</keyword>
<evidence type="ECO:0000256" key="1">
    <source>
        <dbReference type="ARBA" id="ARBA00006346"/>
    </source>
</evidence>
<protein>
    <recommendedName>
        <fullName evidence="16 17">Protein E6</fullName>
    </recommendedName>
</protein>
<sequence length="136" mass="15547">MDPRPRTVKGLCDYLGVPTVDLLLPCCFCNCFLTNLEKSLCDFSPFQLRWRDGCAFGCCQTCIRLCGRLEQKCFFQKVLSTNETKQLDLEKEPVRCQSCMRTLTLGEKKLCAQEGSFQVVRDRIRGTCGLCRLEQV</sequence>
<comment type="function">
    <text evidence="16">Plays a major role in the induction and maintenance of cellular transformation. E6 associates with host UBE3A/E6-AP ubiquitin-protein ligase and modulates its activity. Protects host keratinocytes from apoptosis by mediating the degradation of host BAK1. May also inhibit host immune response.</text>
</comment>
<dbReference type="InterPro" id="IPR001334">
    <property type="entry name" value="E6"/>
</dbReference>
<comment type="subcellular location">
    <subcellularLocation>
        <location evidence="16 17">Host cytoplasm</location>
    </subcellularLocation>
    <subcellularLocation>
        <location evidence="16 17">Host nucleus</location>
    </subcellularLocation>
</comment>
<name>A0A3S5HLT8_9PAPI</name>
<dbReference type="GO" id="GO:0006351">
    <property type="term" value="P:DNA-templated transcription"/>
    <property type="evidence" value="ECO:0007669"/>
    <property type="project" value="UniProtKB-UniRule"/>
</dbReference>
<keyword evidence="4 16" id="KW-0945">Host-virus interaction</keyword>
<keyword evidence="12 16" id="KW-0804">Transcription</keyword>
<organism evidence="18 19">
    <name type="scientific">Leopardus wiedii papillomavirus type 1</name>
    <dbReference type="NCBI Taxonomy" id="2495531"/>
    <lineage>
        <taxon>Viruses</taxon>
        <taxon>Monodnaviria</taxon>
        <taxon>Shotokuvirae</taxon>
        <taxon>Cossaviricota</taxon>
        <taxon>Papovaviricetes</taxon>
        <taxon>Zurhausenvirales</taxon>
        <taxon>Papillomaviridae</taxon>
    </lineage>
</organism>
<dbReference type="InterPro" id="IPR038575">
    <property type="entry name" value="E6_sf"/>
</dbReference>
<feature type="zinc finger region" evidence="16">
    <location>
        <begin position="26"/>
        <end position="62"/>
    </location>
</feature>
<evidence type="ECO:0000256" key="2">
    <source>
        <dbReference type="ARBA" id="ARBA00022518"/>
    </source>
</evidence>
<evidence type="ECO:0000256" key="9">
    <source>
        <dbReference type="ARBA" id="ARBA00023015"/>
    </source>
</evidence>
<keyword evidence="9 16" id="KW-0805">Transcription regulation</keyword>
<dbReference type="GO" id="GO:0042025">
    <property type="term" value="C:host cell nucleus"/>
    <property type="evidence" value="ECO:0007669"/>
    <property type="project" value="UniProtKB-SubCell"/>
</dbReference>
<evidence type="ECO:0000256" key="16">
    <source>
        <dbReference type="HAMAP-Rule" id="MF_04006"/>
    </source>
</evidence>
<dbReference type="EMBL" id="MH910493">
    <property type="protein sequence ID" value="AZL94137.1"/>
    <property type="molecule type" value="Genomic_DNA"/>
</dbReference>
<dbReference type="GO" id="GO:0006355">
    <property type="term" value="P:regulation of DNA-templated transcription"/>
    <property type="evidence" value="ECO:0007669"/>
    <property type="project" value="UniProtKB-UniRule"/>
</dbReference>
<comment type="similarity">
    <text evidence="1 16 17">Belongs to the papillomaviridae E6 protein family.</text>
</comment>
<dbReference type="GO" id="GO:0008270">
    <property type="term" value="F:zinc ion binding"/>
    <property type="evidence" value="ECO:0007669"/>
    <property type="project" value="UniProtKB-KW"/>
</dbReference>
<evidence type="ECO:0000256" key="5">
    <source>
        <dbReference type="ARBA" id="ARBA00022632"/>
    </source>
</evidence>
<keyword evidence="14 16" id="KW-0899">Viral immunoevasion</keyword>
<dbReference type="GO" id="GO:0052150">
    <property type="term" value="P:symbiont-mediated perturbation of host apoptosis"/>
    <property type="evidence" value="ECO:0007669"/>
    <property type="project" value="UniProtKB-KW"/>
</dbReference>
<evidence type="ECO:0000256" key="7">
    <source>
        <dbReference type="ARBA" id="ARBA00022771"/>
    </source>
</evidence>
<keyword evidence="2 16" id="KW-0244">Early protein</keyword>
<dbReference type="SUPFAM" id="SSF161229">
    <property type="entry name" value="E6 C-terminal domain-like"/>
    <property type="match status" value="2"/>
</dbReference>
<evidence type="ECO:0000256" key="3">
    <source>
        <dbReference type="ARBA" id="ARBA00022562"/>
    </source>
</evidence>
<evidence type="ECO:0000256" key="12">
    <source>
        <dbReference type="ARBA" id="ARBA00023163"/>
    </source>
</evidence>
<evidence type="ECO:0000313" key="18">
    <source>
        <dbReference type="EMBL" id="AZL94137.1"/>
    </source>
</evidence>
<comment type="caution">
    <text evidence="16">Lacks conserved residue(s) required for the propagation of feature annotation.</text>
</comment>
<evidence type="ECO:0000256" key="11">
    <source>
        <dbReference type="ARBA" id="ARBA00023159"/>
    </source>
</evidence>
<gene>
    <name evidence="16 18" type="primary">E6</name>
</gene>
<evidence type="ECO:0000313" key="19">
    <source>
        <dbReference type="Proteomes" id="UP001229235"/>
    </source>
</evidence>
<dbReference type="GO" id="GO:0052170">
    <property type="term" value="P:symbiont-mediated suppression of host innate immune response"/>
    <property type="evidence" value="ECO:0007669"/>
    <property type="project" value="UniProtKB-KW"/>
</dbReference>
<evidence type="ECO:0000256" key="10">
    <source>
        <dbReference type="ARBA" id="ARBA00023125"/>
    </source>
</evidence>
<evidence type="ECO:0000256" key="13">
    <source>
        <dbReference type="ARBA" id="ARBA00023200"/>
    </source>
</evidence>
<keyword evidence="3 16" id="KW-1048">Host nucleus</keyword>
<dbReference type="Proteomes" id="UP001229235">
    <property type="component" value="Segment"/>
</dbReference>
<evidence type="ECO:0000256" key="15">
    <source>
        <dbReference type="ARBA" id="ARBA00023323"/>
    </source>
</evidence>
<dbReference type="HAMAP" id="MF_04006">
    <property type="entry name" value="HPV_E6"/>
    <property type="match status" value="1"/>
</dbReference>